<dbReference type="AlphaFoldDB" id="A0A918P191"/>
<evidence type="ECO:0000313" key="2">
    <source>
        <dbReference type="Proteomes" id="UP000619244"/>
    </source>
</evidence>
<proteinExistence type="predicted"/>
<name>A0A918P191_9ACTN</name>
<reference evidence="1" key="1">
    <citation type="journal article" date="2014" name="Int. J. Syst. Evol. Microbiol.">
        <title>Complete genome sequence of Corynebacterium casei LMG S-19264T (=DSM 44701T), isolated from a smear-ripened cheese.</title>
        <authorList>
            <consortium name="US DOE Joint Genome Institute (JGI-PGF)"/>
            <person name="Walter F."/>
            <person name="Albersmeier A."/>
            <person name="Kalinowski J."/>
            <person name="Ruckert C."/>
        </authorList>
    </citation>
    <scope>NUCLEOTIDE SEQUENCE</scope>
    <source>
        <strain evidence="1">JCM 4790</strain>
    </source>
</reference>
<evidence type="ECO:0000313" key="1">
    <source>
        <dbReference type="EMBL" id="GGY11771.1"/>
    </source>
</evidence>
<accession>A0A918P191</accession>
<sequence>MADLEEGTTTVDGGCRTLAHRPRFPNVMPDVDEFLGRWNTPTAPRRPARLLRSADGNINTVGLPGIHEADDVDPEHPQWRAAIEDGVWPLVDALTTGAWRLATYDSCEGHAYRSGSLTPGRRRVGVLPRSPQEFARAAAALCRGVRAAAPAVPEPVRITLSTCDLTCGRSGRHHPVLDLGLEPAPGTSDDAYFAALGTATDVLVAALLAQRPAADQLCGCAATGGRQ</sequence>
<keyword evidence="2" id="KW-1185">Reference proteome</keyword>
<gene>
    <name evidence="1" type="ORF">GCM10010358_75210</name>
</gene>
<organism evidence="1 2">
    <name type="scientific">Streptomyces minutiscleroticus</name>
    <dbReference type="NCBI Taxonomy" id="68238"/>
    <lineage>
        <taxon>Bacteria</taxon>
        <taxon>Bacillati</taxon>
        <taxon>Actinomycetota</taxon>
        <taxon>Actinomycetes</taxon>
        <taxon>Kitasatosporales</taxon>
        <taxon>Streptomycetaceae</taxon>
        <taxon>Streptomyces</taxon>
    </lineage>
</organism>
<comment type="caution">
    <text evidence="1">The sequence shown here is derived from an EMBL/GenBank/DDBJ whole genome shotgun (WGS) entry which is preliminary data.</text>
</comment>
<dbReference type="EMBL" id="BMVU01000081">
    <property type="protein sequence ID" value="GGY11771.1"/>
    <property type="molecule type" value="Genomic_DNA"/>
</dbReference>
<dbReference type="RefSeq" id="WP_190194780.1">
    <property type="nucleotide sequence ID" value="NZ_BMVU01000081.1"/>
</dbReference>
<dbReference type="Proteomes" id="UP000619244">
    <property type="component" value="Unassembled WGS sequence"/>
</dbReference>
<reference evidence="1" key="2">
    <citation type="submission" date="2020-09" db="EMBL/GenBank/DDBJ databases">
        <authorList>
            <person name="Sun Q."/>
            <person name="Ohkuma M."/>
        </authorList>
    </citation>
    <scope>NUCLEOTIDE SEQUENCE</scope>
    <source>
        <strain evidence="1">JCM 4790</strain>
    </source>
</reference>
<protein>
    <submittedName>
        <fullName evidence="1">Uncharacterized protein</fullName>
    </submittedName>
</protein>